<organism evidence="1 2">
    <name type="scientific">Phlebia brevispora</name>
    <dbReference type="NCBI Taxonomy" id="194682"/>
    <lineage>
        <taxon>Eukaryota</taxon>
        <taxon>Fungi</taxon>
        <taxon>Dikarya</taxon>
        <taxon>Basidiomycota</taxon>
        <taxon>Agaricomycotina</taxon>
        <taxon>Agaricomycetes</taxon>
        <taxon>Polyporales</taxon>
        <taxon>Meruliaceae</taxon>
        <taxon>Phlebia</taxon>
    </lineage>
</organism>
<name>A0ACC1T3K4_9APHY</name>
<sequence>MGAKTDAIKLAAAGRVAEATAGEASAENNAPRLSVCPGDLDVNLELEATQAGWLHTLSTLSLRRPAMGTISHTQAVLLHFNPEIKVASSKRALQGLSWIVTIRPA</sequence>
<evidence type="ECO:0000313" key="1">
    <source>
        <dbReference type="EMBL" id="KAJ3552337.1"/>
    </source>
</evidence>
<dbReference type="Proteomes" id="UP001148662">
    <property type="component" value="Unassembled WGS sequence"/>
</dbReference>
<keyword evidence="2" id="KW-1185">Reference proteome</keyword>
<dbReference type="EMBL" id="JANHOG010000673">
    <property type="protein sequence ID" value="KAJ3552337.1"/>
    <property type="molecule type" value="Genomic_DNA"/>
</dbReference>
<reference evidence="1" key="1">
    <citation type="submission" date="2022-07" db="EMBL/GenBank/DDBJ databases">
        <title>Genome Sequence of Phlebia brevispora.</title>
        <authorList>
            <person name="Buettner E."/>
        </authorList>
    </citation>
    <scope>NUCLEOTIDE SEQUENCE</scope>
    <source>
        <strain evidence="1">MPL23</strain>
    </source>
</reference>
<gene>
    <name evidence="1" type="ORF">NM688_g4203</name>
</gene>
<proteinExistence type="predicted"/>
<protein>
    <submittedName>
        <fullName evidence="1">Uncharacterized protein</fullName>
    </submittedName>
</protein>
<comment type="caution">
    <text evidence="1">The sequence shown here is derived from an EMBL/GenBank/DDBJ whole genome shotgun (WGS) entry which is preliminary data.</text>
</comment>
<evidence type="ECO:0000313" key="2">
    <source>
        <dbReference type="Proteomes" id="UP001148662"/>
    </source>
</evidence>
<accession>A0ACC1T3K4</accession>